<organism evidence="3 4">
    <name type="scientific">Gonium pectorale</name>
    <name type="common">Green alga</name>
    <dbReference type="NCBI Taxonomy" id="33097"/>
    <lineage>
        <taxon>Eukaryota</taxon>
        <taxon>Viridiplantae</taxon>
        <taxon>Chlorophyta</taxon>
        <taxon>core chlorophytes</taxon>
        <taxon>Chlorophyceae</taxon>
        <taxon>CS clade</taxon>
        <taxon>Chlamydomonadales</taxon>
        <taxon>Volvocaceae</taxon>
        <taxon>Gonium</taxon>
    </lineage>
</organism>
<keyword evidence="1" id="KW-0143">Chaperone</keyword>
<sequence>MGKDYYKILNVPKDADDNQLKKAYYKLAQKWHPDKNPDNQAAATEKFKEISEAYDVLSDAQKRAVYDQFGEEGLKGGVPNGGAAGGPGGPGGAGGGFQGGAYHFDDDMAQRTCSKGVIKKLRITRHIVDGATGKMVPVQEEIQIDVRPGWKDGTKITFPGKGDEHPGAPADDLVFIIREQPHPTFTRSGNDLATTVKLPLVTALTGGTAQVPTLDGRRLALTLDRIVTPGSERSIAGEGMPITKGPDAGKRGNLRVRFEVVFPSYLTEAQKERLRPILAGSS</sequence>
<dbReference type="SUPFAM" id="SSF46565">
    <property type="entry name" value="Chaperone J-domain"/>
    <property type="match status" value="1"/>
</dbReference>
<name>A0A150FYE7_GONPE</name>
<evidence type="ECO:0000259" key="2">
    <source>
        <dbReference type="PROSITE" id="PS50076"/>
    </source>
</evidence>
<keyword evidence="4" id="KW-1185">Reference proteome</keyword>
<proteinExistence type="predicted"/>
<evidence type="ECO:0000313" key="4">
    <source>
        <dbReference type="Proteomes" id="UP000075714"/>
    </source>
</evidence>
<dbReference type="InterPro" id="IPR051339">
    <property type="entry name" value="DnaJ_subfamily_B"/>
</dbReference>
<dbReference type="Gene3D" id="1.10.287.110">
    <property type="entry name" value="DnaJ domain"/>
    <property type="match status" value="1"/>
</dbReference>
<dbReference type="PANTHER" id="PTHR24078">
    <property type="entry name" value="DNAJ HOMOLOG SUBFAMILY C MEMBER"/>
    <property type="match status" value="1"/>
</dbReference>
<dbReference type="InterPro" id="IPR002939">
    <property type="entry name" value="DnaJ_C"/>
</dbReference>
<dbReference type="InterPro" id="IPR036869">
    <property type="entry name" value="J_dom_sf"/>
</dbReference>
<dbReference type="Gene3D" id="2.60.260.20">
    <property type="entry name" value="Urease metallochaperone UreE, N-terminal domain"/>
    <property type="match status" value="2"/>
</dbReference>
<dbReference type="GO" id="GO:0051087">
    <property type="term" value="F:protein-folding chaperone binding"/>
    <property type="evidence" value="ECO:0007669"/>
    <property type="project" value="TreeGrafter"/>
</dbReference>
<feature type="domain" description="J" evidence="2">
    <location>
        <begin position="4"/>
        <end position="70"/>
    </location>
</feature>
<dbReference type="SUPFAM" id="SSF49493">
    <property type="entry name" value="HSP40/DnaJ peptide-binding domain"/>
    <property type="match status" value="2"/>
</dbReference>
<dbReference type="InterPro" id="IPR008971">
    <property type="entry name" value="HSP40/DnaJ_pept-bd"/>
</dbReference>
<evidence type="ECO:0000313" key="3">
    <source>
        <dbReference type="EMBL" id="KXZ42631.1"/>
    </source>
</evidence>
<dbReference type="GO" id="GO:0006457">
    <property type="term" value="P:protein folding"/>
    <property type="evidence" value="ECO:0007669"/>
    <property type="project" value="InterPro"/>
</dbReference>
<dbReference type="OrthoDB" id="550424at2759"/>
<dbReference type="GO" id="GO:0005829">
    <property type="term" value="C:cytosol"/>
    <property type="evidence" value="ECO:0007669"/>
    <property type="project" value="TreeGrafter"/>
</dbReference>
<dbReference type="PRINTS" id="PR00625">
    <property type="entry name" value="JDOMAIN"/>
</dbReference>
<dbReference type="InterPro" id="IPR018253">
    <property type="entry name" value="DnaJ_domain_CS"/>
</dbReference>
<dbReference type="PROSITE" id="PS00636">
    <property type="entry name" value="DNAJ_1"/>
    <property type="match status" value="1"/>
</dbReference>
<dbReference type="AlphaFoldDB" id="A0A150FYE7"/>
<dbReference type="CDD" id="cd06257">
    <property type="entry name" value="DnaJ"/>
    <property type="match status" value="1"/>
</dbReference>
<dbReference type="GO" id="GO:0051082">
    <property type="term" value="F:unfolded protein binding"/>
    <property type="evidence" value="ECO:0007669"/>
    <property type="project" value="InterPro"/>
</dbReference>
<dbReference type="FunFam" id="2.60.260.20:FF:000006">
    <property type="entry name" value="DnaJ subfamily B member 13"/>
    <property type="match status" value="1"/>
</dbReference>
<dbReference type="STRING" id="33097.A0A150FYE7"/>
<dbReference type="Proteomes" id="UP000075714">
    <property type="component" value="Unassembled WGS sequence"/>
</dbReference>
<comment type="caution">
    <text evidence="3">The sequence shown here is derived from an EMBL/GenBank/DDBJ whole genome shotgun (WGS) entry which is preliminary data.</text>
</comment>
<gene>
    <name evidence="3" type="ORF">GPECTOR_129g561</name>
</gene>
<dbReference type="Pfam" id="PF00226">
    <property type="entry name" value="DnaJ"/>
    <property type="match status" value="1"/>
</dbReference>
<evidence type="ECO:0000256" key="1">
    <source>
        <dbReference type="ARBA" id="ARBA00023186"/>
    </source>
</evidence>
<dbReference type="CDD" id="cd10747">
    <property type="entry name" value="DnaJ_C"/>
    <property type="match status" value="1"/>
</dbReference>
<reference evidence="4" key="1">
    <citation type="journal article" date="2016" name="Nat. Commun.">
        <title>The Gonium pectorale genome demonstrates co-option of cell cycle regulation during the evolution of multicellularity.</title>
        <authorList>
            <person name="Hanschen E.R."/>
            <person name="Marriage T.N."/>
            <person name="Ferris P.J."/>
            <person name="Hamaji T."/>
            <person name="Toyoda A."/>
            <person name="Fujiyama A."/>
            <person name="Neme R."/>
            <person name="Noguchi H."/>
            <person name="Minakuchi Y."/>
            <person name="Suzuki M."/>
            <person name="Kawai-Toyooka H."/>
            <person name="Smith D.R."/>
            <person name="Sparks H."/>
            <person name="Anderson J."/>
            <person name="Bakaric R."/>
            <person name="Luria V."/>
            <person name="Karger A."/>
            <person name="Kirschner M.W."/>
            <person name="Durand P.M."/>
            <person name="Michod R.E."/>
            <person name="Nozaki H."/>
            <person name="Olson B.J."/>
        </authorList>
    </citation>
    <scope>NUCLEOTIDE SEQUENCE [LARGE SCALE GENOMIC DNA]</scope>
    <source>
        <strain evidence="4">NIES-2863</strain>
    </source>
</reference>
<dbReference type="PANTHER" id="PTHR24078:SF562">
    <property type="entry name" value="DNAJ DOMAIN CONTAINING PROTEIN"/>
    <property type="match status" value="1"/>
</dbReference>
<dbReference type="EMBL" id="LSYV01000129">
    <property type="protein sequence ID" value="KXZ42631.1"/>
    <property type="molecule type" value="Genomic_DNA"/>
</dbReference>
<dbReference type="PROSITE" id="PS50076">
    <property type="entry name" value="DNAJ_2"/>
    <property type="match status" value="1"/>
</dbReference>
<accession>A0A150FYE7</accession>
<dbReference type="InterPro" id="IPR001623">
    <property type="entry name" value="DnaJ_domain"/>
</dbReference>
<protein>
    <recommendedName>
        <fullName evidence="2">J domain-containing protein</fullName>
    </recommendedName>
</protein>
<dbReference type="SMART" id="SM00271">
    <property type="entry name" value="DnaJ"/>
    <property type="match status" value="1"/>
</dbReference>
<dbReference type="Pfam" id="PF01556">
    <property type="entry name" value="DnaJ_C"/>
    <property type="match status" value="1"/>
</dbReference>
<dbReference type="FunFam" id="2.60.260.20:FF:000002">
    <property type="entry name" value="Dnaj homolog subfamily b member"/>
    <property type="match status" value="1"/>
</dbReference>